<gene>
    <name evidence="2" type="ORF">Scinn_16230</name>
</gene>
<comment type="caution">
    <text evidence="2">The sequence shown here is derived from an EMBL/GenBank/DDBJ whole genome shotgun (WGS) entry which is preliminary data.</text>
</comment>
<name>A0ABQ3NHC2_STRVG</name>
<organism evidence="2 3">
    <name type="scientific">Streptomyces virginiae</name>
    <name type="common">Streptomyces cinnamonensis</name>
    <dbReference type="NCBI Taxonomy" id="1961"/>
    <lineage>
        <taxon>Bacteria</taxon>
        <taxon>Bacillati</taxon>
        <taxon>Actinomycetota</taxon>
        <taxon>Actinomycetes</taxon>
        <taxon>Kitasatosporales</taxon>
        <taxon>Streptomycetaceae</taxon>
        <taxon>Streptomyces</taxon>
    </lineage>
</organism>
<reference evidence="3" key="1">
    <citation type="submission" date="2020-09" db="EMBL/GenBank/DDBJ databases">
        <title>Whole genome shotgun sequence of Streptomyces cinnamonensis NBRC 15873.</title>
        <authorList>
            <person name="Komaki H."/>
            <person name="Tamura T."/>
        </authorList>
    </citation>
    <scope>NUCLEOTIDE SEQUENCE [LARGE SCALE GENOMIC DNA]</scope>
    <source>
        <strain evidence="3">NBRC 15873</strain>
    </source>
</reference>
<dbReference type="EMBL" id="BNDV01000007">
    <property type="protein sequence ID" value="GHI12160.1"/>
    <property type="molecule type" value="Genomic_DNA"/>
</dbReference>
<evidence type="ECO:0000256" key="1">
    <source>
        <dbReference type="SAM" id="MobiDB-lite"/>
    </source>
</evidence>
<proteinExistence type="predicted"/>
<feature type="compositionally biased region" description="Basic and acidic residues" evidence="1">
    <location>
        <begin position="1"/>
        <end position="11"/>
    </location>
</feature>
<evidence type="ECO:0000313" key="3">
    <source>
        <dbReference type="Proteomes" id="UP000660554"/>
    </source>
</evidence>
<feature type="compositionally biased region" description="Basic and acidic residues" evidence="1">
    <location>
        <begin position="36"/>
        <end position="82"/>
    </location>
</feature>
<feature type="compositionally biased region" description="Gly residues" evidence="1">
    <location>
        <begin position="12"/>
        <end position="33"/>
    </location>
</feature>
<dbReference type="Proteomes" id="UP000660554">
    <property type="component" value="Unassembled WGS sequence"/>
</dbReference>
<accession>A0ABQ3NHC2</accession>
<sequence>MGGGSTKDDGTRGGASGGGTLGGGGTRGAGRTPGSGRDERIRGRSPDPERMRTGGRPRTPDEVAHERGREDATMRDVMRDLDQQDLDDMRDDR</sequence>
<feature type="region of interest" description="Disordered" evidence="1">
    <location>
        <begin position="1"/>
        <end position="93"/>
    </location>
</feature>
<dbReference type="RefSeq" id="WP_191869762.1">
    <property type="nucleotide sequence ID" value="NZ_BMRU01000034.1"/>
</dbReference>
<keyword evidence="3" id="KW-1185">Reference proteome</keyword>
<evidence type="ECO:0000313" key="2">
    <source>
        <dbReference type="EMBL" id="GHI12160.1"/>
    </source>
</evidence>
<protein>
    <submittedName>
        <fullName evidence="2">Uncharacterized protein</fullName>
    </submittedName>
</protein>
<dbReference type="GeneID" id="86957783"/>
<feature type="compositionally biased region" description="Acidic residues" evidence="1">
    <location>
        <begin position="83"/>
        <end position="93"/>
    </location>
</feature>